<comment type="similarity">
    <text evidence="1">Belongs to the ribonucleoside diphosphate reductase class-2 family.</text>
</comment>
<comment type="catalytic activity">
    <reaction evidence="5">
        <text>a 2'-deoxyribonucleoside 5'-diphosphate + [thioredoxin]-disulfide + H2O = a ribonucleoside 5'-diphosphate + [thioredoxin]-dithiol</text>
        <dbReference type="Rhea" id="RHEA:23252"/>
        <dbReference type="Rhea" id="RHEA-COMP:10698"/>
        <dbReference type="Rhea" id="RHEA-COMP:10700"/>
        <dbReference type="ChEBI" id="CHEBI:15377"/>
        <dbReference type="ChEBI" id="CHEBI:29950"/>
        <dbReference type="ChEBI" id="CHEBI:50058"/>
        <dbReference type="ChEBI" id="CHEBI:57930"/>
        <dbReference type="ChEBI" id="CHEBI:73316"/>
        <dbReference type="EC" id="1.17.4.1"/>
    </reaction>
</comment>
<accession>A0A1M6FG55</accession>
<evidence type="ECO:0000256" key="2">
    <source>
        <dbReference type="ARBA" id="ARBA00012274"/>
    </source>
</evidence>
<dbReference type="EC" id="1.17.4.1" evidence="2"/>
<dbReference type="EMBL" id="FQYQ01000007">
    <property type="protein sequence ID" value="SHI96592.1"/>
    <property type="molecule type" value="Genomic_DNA"/>
</dbReference>
<dbReference type="AlphaFoldDB" id="A0A1M6FG55"/>
<dbReference type="InterPro" id="IPR023806">
    <property type="entry name" value="CHP03905"/>
</dbReference>
<evidence type="ECO:0000256" key="3">
    <source>
        <dbReference type="ARBA" id="ARBA00022634"/>
    </source>
</evidence>
<organism evidence="7 8">
    <name type="scientific">Pseudobutyrivibrio xylanivorans DSM 14809</name>
    <dbReference type="NCBI Taxonomy" id="1123012"/>
    <lineage>
        <taxon>Bacteria</taxon>
        <taxon>Bacillati</taxon>
        <taxon>Bacillota</taxon>
        <taxon>Clostridia</taxon>
        <taxon>Lachnospirales</taxon>
        <taxon>Lachnospiraceae</taxon>
        <taxon>Pseudobutyrivibrio</taxon>
    </lineage>
</organism>
<reference evidence="7 8" key="1">
    <citation type="submission" date="2016-11" db="EMBL/GenBank/DDBJ databases">
        <authorList>
            <person name="Jaros S."/>
            <person name="Januszkiewicz K."/>
            <person name="Wedrychowicz H."/>
        </authorList>
    </citation>
    <scope>NUCLEOTIDE SEQUENCE [LARGE SCALE GENOMIC DNA]</scope>
    <source>
        <strain evidence="7 8">DSM 14809</strain>
    </source>
</reference>
<dbReference type="Pfam" id="PF12637">
    <property type="entry name" value="TSCPD"/>
    <property type="match status" value="1"/>
</dbReference>
<dbReference type="STRING" id="185007.SAMN02910350_00243"/>
<dbReference type="NCBIfam" id="TIGR03905">
    <property type="entry name" value="TIGR03905_4_Cys"/>
    <property type="match status" value="1"/>
</dbReference>
<gene>
    <name evidence="7" type="ORF">SAMN02745725_01496</name>
</gene>
<evidence type="ECO:0000256" key="4">
    <source>
        <dbReference type="ARBA" id="ARBA00022741"/>
    </source>
</evidence>
<sequence length="83" mass="8831">MEKFTYIPKGVCARQIDFEVEDGKLHNVKFTGGCDGNTKAISKLLEGADAAHTVEVLKGNLCGMKGTSCADQLAKGIEEALSK</sequence>
<evidence type="ECO:0000313" key="7">
    <source>
        <dbReference type="EMBL" id="SHI96592.1"/>
    </source>
</evidence>
<dbReference type="OrthoDB" id="9801525at2"/>
<protein>
    <recommendedName>
        <fullName evidence="2">ribonucleoside-diphosphate reductase</fullName>
        <ecNumber evidence="2">1.17.4.1</ecNumber>
    </recommendedName>
</protein>
<proteinExistence type="inferred from homology"/>
<evidence type="ECO:0000259" key="6">
    <source>
        <dbReference type="Pfam" id="PF12637"/>
    </source>
</evidence>
<feature type="domain" description="TSCPD" evidence="6">
    <location>
        <begin position="6"/>
        <end position="81"/>
    </location>
</feature>
<dbReference type="InterPro" id="IPR024434">
    <property type="entry name" value="TSCPD_dom"/>
</dbReference>
<dbReference type="GO" id="GO:0071897">
    <property type="term" value="P:DNA biosynthetic process"/>
    <property type="evidence" value="ECO:0007669"/>
    <property type="project" value="UniProtKB-KW"/>
</dbReference>
<keyword evidence="3" id="KW-0237">DNA synthesis</keyword>
<evidence type="ECO:0000256" key="5">
    <source>
        <dbReference type="ARBA" id="ARBA00047754"/>
    </source>
</evidence>
<dbReference type="GO" id="GO:0004748">
    <property type="term" value="F:ribonucleoside-diphosphate reductase activity, thioredoxin disulfide as acceptor"/>
    <property type="evidence" value="ECO:0007669"/>
    <property type="project" value="UniProtKB-EC"/>
</dbReference>
<name>A0A1M6FG55_PSEXY</name>
<evidence type="ECO:0000313" key="8">
    <source>
        <dbReference type="Proteomes" id="UP000184185"/>
    </source>
</evidence>
<keyword evidence="4" id="KW-0547">Nucleotide-binding</keyword>
<dbReference type="Proteomes" id="UP000184185">
    <property type="component" value="Unassembled WGS sequence"/>
</dbReference>
<dbReference type="GO" id="GO:0000166">
    <property type="term" value="F:nucleotide binding"/>
    <property type="evidence" value="ECO:0007669"/>
    <property type="project" value="UniProtKB-KW"/>
</dbReference>
<dbReference type="RefSeq" id="WP_072915266.1">
    <property type="nucleotide sequence ID" value="NZ_FQYQ01000007.1"/>
</dbReference>
<keyword evidence="8" id="KW-1185">Reference proteome</keyword>
<evidence type="ECO:0000256" key="1">
    <source>
        <dbReference type="ARBA" id="ARBA00007405"/>
    </source>
</evidence>